<dbReference type="Gene3D" id="3.40.50.720">
    <property type="entry name" value="NAD(P)-binding Rossmann-like Domain"/>
    <property type="match status" value="1"/>
</dbReference>
<keyword evidence="3" id="KW-1185">Reference proteome</keyword>
<dbReference type="GO" id="GO:0061503">
    <property type="term" value="F:tRNA threonylcarbamoyladenosine dehydratase"/>
    <property type="evidence" value="ECO:0007669"/>
    <property type="project" value="TreeGrafter"/>
</dbReference>
<dbReference type="Pfam" id="PF00899">
    <property type="entry name" value="ThiF"/>
    <property type="match status" value="1"/>
</dbReference>
<dbReference type="AlphaFoldDB" id="A0A6C2D5D3"/>
<dbReference type="OrthoDB" id="891532at2"/>
<dbReference type="EMBL" id="SDKK01000004">
    <property type="protein sequence ID" value="TYC60795.1"/>
    <property type="molecule type" value="Genomic_DNA"/>
</dbReference>
<name>A0A6C2D5D3_9RHOO</name>
<sequence>MLNETYKLKESIDVFVSETESPDKVLIIFHKMTTRDRIEIIAGKGVAEFLALLDGKTTTVDILSKLGNFDNDSAASLIEFLSSQRLIVNFTERPPENQRYKRQIAYFDDLILDRPGHSTQEQLKSKHVTIFGCGAVGGSIAEILGRAGVGEFLLIDYKRVAEGNLVCDTYSTRKDIGNYKTDVLAAFLNTIDSNINISTINEQLLPHTDLSSWIPKNTSLVINTCDEPYIGHTSLKIGRHLHQQEIPFYVAGGFDAHLMSSGELIFPPFTPCIDCAQKTFSVALENWKPTYSSIEDSDENISFETTNNYIAGGSGGFVALSAFSANLASLRILEFISGDSSINFNTVRYEYLINSGFTTEFEMQKQENCCVCNDKI</sequence>
<protein>
    <submittedName>
        <fullName evidence="2">ThiF family adenylyltransferase</fullName>
    </submittedName>
</protein>
<organism evidence="2 3">
    <name type="scientific">Zoogloea oleivorans</name>
    <dbReference type="NCBI Taxonomy" id="1552750"/>
    <lineage>
        <taxon>Bacteria</taxon>
        <taxon>Pseudomonadati</taxon>
        <taxon>Pseudomonadota</taxon>
        <taxon>Betaproteobacteria</taxon>
        <taxon>Rhodocyclales</taxon>
        <taxon>Zoogloeaceae</taxon>
        <taxon>Zoogloea</taxon>
    </lineage>
</organism>
<reference evidence="2 3" key="1">
    <citation type="submission" date="2019-01" db="EMBL/GenBank/DDBJ databases">
        <title>Zoogloea oleivorans genome sequencing and assembly.</title>
        <authorList>
            <person name="Tancsics A."/>
            <person name="Farkas M."/>
            <person name="Kriszt B."/>
            <person name="Maroti G."/>
            <person name="Horvath B."/>
        </authorList>
    </citation>
    <scope>NUCLEOTIDE SEQUENCE [LARGE SCALE GENOMIC DNA]</scope>
    <source>
        <strain evidence="2 3">Buc</strain>
    </source>
</reference>
<proteinExistence type="predicted"/>
<dbReference type="GO" id="GO:0061504">
    <property type="term" value="P:cyclic threonylcarbamoyladenosine biosynthetic process"/>
    <property type="evidence" value="ECO:0007669"/>
    <property type="project" value="TreeGrafter"/>
</dbReference>
<comment type="caution">
    <text evidence="2">The sequence shown here is derived from an EMBL/GenBank/DDBJ whole genome shotgun (WGS) entry which is preliminary data.</text>
</comment>
<keyword evidence="2" id="KW-0808">Transferase</keyword>
<dbReference type="InterPro" id="IPR035985">
    <property type="entry name" value="Ubiquitin-activating_enz"/>
</dbReference>
<dbReference type="InterPro" id="IPR045886">
    <property type="entry name" value="ThiF/MoeB/HesA"/>
</dbReference>
<evidence type="ECO:0000313" key="2">
    <source>
        <dbReference type="EMBL" id="TYC60795.1"/>
    </source>
</evidence>
<dbReference type="InterPro" id="IPR000594">
    <property type="entry name" value="ThiF_NAD_FAD-bd"/>
</dbReference>
<accession>A0A6C2D5D3</accession>
<feature type="domain" description="THIF-type NAD/FAD binding fold" evidence="1">
    <location>
        <begin position="112"/>
        <end position="369"/>
    </location>
</feature>
<gene>
    <name evidence="2" type="ORF">ETQ85_05185</name>
</gene>
<dbReference type="SUPFAM" id="SSF69572">
    <property type="entry name" value="Activating enzymes of the ubiquitin-like proteins"/>
    <property type="match status" value="1"/>
</dbReference>
<keyword evidence="2" id="KW-0548">Nucleotidyltransferase</keyword>
<dbReference type="PANTHER" id="PTHR43267:SF2">
    <property type="entry name" value="TRNA THREONYLCARBAMOYLADENOSINE DEHYDRATASE 1-RELATED"/>
    <property type="match status" value="1"/>
</dbReference>
<evidence type="ECO:0000259" key="1">
    <source>
        <dbReference type="Pfam" id="PF00899"/>
    </source>
</evidence>
<dbReference type="GO" id="GO:0008641">
    <property type="term" value="F:ubiquitin-like modifier activating enzyme activity"/>
    <property type="evidence" value="ECO:0007669"/>
    <property type="project" value="InterPro"/>
</dbReference>
<evidence type="ECO:0000313" key="3">
    <source>
        <dbReference type="Proteomes" id="UP000389128"/>
    </source>
</evidence>
<dbReference type="Proteomes" id="UP000389128">
    <property type="component" value="Unassembled WGS sequence"/>
</dbReference>
<dbReference type="GO" id="GO:0016779">
    <property type="term" value="F:nucleotidyltransferase activity"/>
    <property type="evidence" value="ECO:0007669"/>
    <property type="project" value="UniProtKB-KW"/>
</dbReference>
<dbReference type="PANTHER" id="PTHR43267">
    <property type="entry name" value="TRNA THREONYLCARBAMOYLADENOSINE DEHYDRATASE"/>
    <property type="match status" value="1"/>
</dbReference>